<feature type="compositionally biased region" description="Low complexity" evidence="1">
    <location>
        <begin position="188"/>
        <end position="197"/>
    </location>
</feature>
<evidence type="ECO:0000259" key="2">
    <source>
        <dbReference type="SMART" id="SM01222"/>
    </source>
</evidence>
<evidence type="ECO:0000313" key="3">
    <source>
        <dbReference type="EMBL" id="SZX78460.1"/>
    </source>
</evidence>
<dbReference type="InterPro" id="IPR012886">
    <property type="entry name" value="Formiminotransferase_N"/>
</dbReference>
<keyword evidence="4" id="KW-1185">Reference proteome</keyword>
<dbReference type="InterPro" id="IPR037064">
    <property type="entry name" value="Formiminotransferase_N_sf"/>
</dbReference>
<dbReference type="PANTHER" id="PTHR12234:SF1">
    <property type="entry name" value="FORMIMINOTRANSFERASE N-TERMINAL SUBDOMAIN-CONTAINING PROTEIN"/>
    <property type="match status" value="1"/>
</dbReference>
<feature type="region of interest" description="Disordered" evidence="1">
    <location>
        <begin position="153"/>
        <end position="197"/>
    </location>
</feature>
<accession>A0A383WLX0</accession>
<dbReference type="SUPFAM" id="SSF55116">
    <property type="entry name" value="Formiminotransferase domain of formiminotransferase-cyclodeaminase"/>
    <property type="match status" value="1"/>
</dbReference>
<dbReference type="AlphaFoldDB" id="A0A383WLX0"/>
<dbReference type="GO" id="GO:0016740">
    <property type="term" value="F:transferase activity"/>
    <property type="evidence" value="ECO:0007669"/>
    <property type="project" value="InterPro"/>
</dbReference>
<dbReference type="STRING" id="3088.A0A383WLX0"/>
<dbReference type="EMBL" id="FNXT01001320">
    <property type="protein sequence ID" value="SZX78460.1"/>
    <property type="molecule type" value="Genomic_DNA"/>
</dbReference>
<name>A0A383WLX0_TETOB</name>
<dbReference type="Gene3D" id="3.30.990.10">
    <property type="entry name" value="Formiminotransferase, N-terminal subdomain"/>
    <property type="match status" value="1"/>
</dbReference>
<feature type="domain" description="Formiminotransferase N-terminal subdomain" evidence="2">
    <location>
        <begin position="5"/>
        <end position="209"/>
    </location>
</feature>
<dbReference type="Pfam" id="PF07837">
    <property type="entry name" value="FTCD_N"/>
    <property type="match status" value="1"/>
</dbReference>
<dbReference type="GO" id="GO:0005542">
    <property type="term" value="F:folic acid binding"/>
    <property type="evidence" value="ECO:0007669"/>
    <property type="project" value="InterPro"/>
</dbReference>
<gene>
    <name evidence="3" type="ORF">BQ4739_LOCUS18741</name>
</gene>
<dbReference type="InterPro" id="IPR051623">
    <property type="entry name" value="FTCD"/>
</dbReference>
<dbReference type="InterPro" id="IPR037070">
    <property type="entry name" value="Formiminotransferase_C_sf"/>
</dbReference>
<proteinExistence type="predicted"/>
<feature type="region of interest" description="Disordered" evidence="1">
    <location>
        <begin position="268"/>
        <end position="294"/>
    </location>
</feature>
<evidence type="ECO:0000313" key="4">
    <source>
        <dbReference type="Proteomes" id="UP000256970"/>
    </source>
</evidence>
<dbReference type="InterPro" id="IPR022384">
    <property type="entry name" value="FormiminoTrfase_cat_dom_sf"/>
</dbReference>
<dbReference type="PANTHER" id="PTHR12234">
    <property type="entry name" value="FORMIMINOTRANSFERASE-CYCLODEAMINASE"/>
    <property type="match status" value="1"/>
</dbReference>
<reference evidence="3 4" key="1">
    <citation type="submission" date="2016-10" db="EMBL/GenBank/DDBJ databases">
        <authorList>
            <person name="Cai Z."/>
        </authorList>
    </citation>
    <scope>NUCLEOTIDE SEQUENCE [LARGE SCALE GENOMIC DNA]</scope>
</reference>
<dbReference type="SMART" id="SM01222">
    <property type="entry name" value="FTCD_N"/>
    <property type="match status" value="1"/>
</dbReference>
<dbReference type="Proteomes" id="UP000256970">
    <property type="component" value="Unassembled WGS sequence"/>
</dbReference>
<dbReference type="Gene3D" id="3.30.70.670">
    <property type="entry name" value="Formiminotransferase, C-terminal subdomain"/>
    <property type="match status" value="1"/>
</dbReference>
<feature type="compositionally biased region" description="Low complexity" evidence="1">
    <location>
        <begin position="155"/>
        <end position="171"/>
    </location>
</feature>
<sequence length="341" mass="34795">MALSRLLGCNVYISEGRNVQLIRRLEELCQRVPRVALANTFVDAPYNRTGLTLVATNSAELTAAVLAVAEAALSALDLRSHAADHPRLGVLDHVSLHPLGQQATLQQAADAATSLGQQLAAAPFGLPVYYYGAAHPAGRRLAEIRRQLGYFKADSSSSSGSSGCGCKSSSKPADWAGSLPEQQLSHYPPDAGPSSAPPAAGVVTLGAVPWVVNFNVPLFTADRAAAAAVARAVSTRGGGLKGVEAMALQHGPGVIEVATNLIGMDWTTGSSSSHISSSSDSSRGSADPQTAAAARGAGAEQVMAAIAAAAAQHGMPPPGPGYVTNKLPAELLEAARKAGLQ</sequence>
<organism evidence="3 4">
    <name type="scientific">Tetradesmus obliquus</name>
    <name type="common">Green alga</name>
    <name type="synonym">Acutodesmus obliquus</name>
    <dbReference type="NCBI Taxonomy" id="3088"/>
    <lineage>
        <taxon>Eukaryota</taxon>
        <taxon>Viridiplantae</taxon>
        <taxon>Chlorophyta</taxon>
        <taxon>core chlorophytes</taxon>
        <taxon>Chlorophyceae</taxon>
        <taxon>CS clade</taxon>
        <taxon>Sphaeropleales</taxon>
        <taxon>Scenedesmaceae</taxon>
        <taxon>Tetradesmus</taxon>
    </lineage>
</organism>
<feature type="compositionally biased region" description="Low complexity" evidence="1">
    <location>
        <begin position="270"/>
        <end position="294"/>
    </location>
</feature>
<protein>
    <recommendedName>
        <fullName evidence="2">Formiminotransferase N-terminal subdomain domain-containing protein</fullName>
    </recommendedName>
</protein>
<evidence type="ECO:0000256" key="1">
    <source>
        <dbReference type="SAM" id="MobiDB-lite"/>
    </source>
</evidence>